<dbReference type="InterPro" id="IPR051011">
    <property type="entry name" value="Metal_resp_trans_reg"/>
</dbReference>
<dbReference type="AlphaFoldDB" id="A0A8E6B3R8"/>
<sequence length="112" mass="12624">MARDPMEPKRCAELLGALAAPERLKIVRFLAEEVHNVTEIAEMLNTPAVNVSHHLNVLRHARLIKGNKKGRFVWYSLQPGVLQEVVEAGIPKEVLDLNCCKLELRMGKNDKC</sequence>
<evidence type="ECO:0000256" key="2">
    <source>
        <dbReference type="ARBA" id="ARBA00023125"/>
    </source>
</evidence>
<feature type="domain" description="HTH arsR-type" evidence="4">
    <location>
        <begin position="3"/>
        <end position="97"/>
    </location>
</feature>
<dbReference type="EMBL" id="CP074694">
    <property type="protein sequence ID" value="QVL29825.1"/>
    <property type="molecule type" value="Genomic_DNA"/>
</dbReference>
<keyword evidence="6" id="KW-1185">Reference proteome</keyword>
<dbReference type="InterPro" id="IPR036390">
    <property type="entry name" value="WH_DNA-bd_sf"/>
</dbReference>
<dbReference type="InterPro" id="IPR001845">
    <property type="entry name" value="HTH_ArsR_DNA-bd_dom"/>
</dbReference>
<gene>
    <name evidence="5" type="ORF">KIH39_13185</name>
</gene>
<dbReference type="Pfam" id="PF01022">
    <property type="entry name" value="HTH_5"/>
    <property type="match status" value="1"/>
</dbReference>
<dbReference type="PRINTS" id="PR00778">
    <property type="entry name" value="HTHARSR"/>
</dbReference>
<reference evidence="5" key="1">
    <citation type="submission" date="2021-05" db="EMBL/GenBank/DDBJ databases">
        <title>Complete genome sequence of the cellulolytic planctomycete Telmatocola sphagniphila SP2T and characterization of the first cellulase from planctomycetes.</title>
        <authorList>
            <person name="Rakitin A.L."/>
            <person name="Beletsky A.V."/>
            <person name="Naumoff D.G."/>
            <person name="Kulichevskaya I.S."/>
            <person name="Mardanov A.V."/>
            <person name="Ravin N.V."/>
            <person name="Dedysh S.N."/>
        </authorList>
    </citation>
    <scope>NUCLEOTIDE SEQUENCE</scope>
    <source>
        <strain evidence="5">SP2T</strain>
    </source>
</reference>
<protein>
    <submittedName>
        <fullName evidence="5">Winged helix-turn-helix transcriptional regulator</fullName>
    </submittedName>
</protein>
<keyword evidence="3" id="KW-0804">Transcription</keyword>
<dbReference type="GO" id="GO:0003700">
    <property type="term" value="F:DNA-binding transcription factor activity"/>
    <property type="evidence" value="ECO:0007669"/>
    <property type="project" value="InterPro"/>
</dbReference>
<evidence type="ECO:0000256" key="3">
    <source>
        <dbReference type="ARBA" id="ARBA00023163"/>
    </source>
</evidence>
<keyword evidence="2" id="KW-0238">DNA-binding</keyword>
<evidence type="ECO:0000259" key="4">
    <source>
        <dbReference type="PROSITE" id="PS50987"/>
    </source>
</evidence>
<name>A0A8E6B3R8_9BACT</name>
<dbReference type="SMART" id="SM00418">
    <property type="entry name" value="HTH_ARSR"/>
    <property type="match status" value="1"/>
</dbReference>
<evidence type="ECO:0000313" key="6">
    <source>
        <dbReference type="Proteomes" id="UP000676194"/>
    </source>
</evidence>
<keyword evidence="1" id="KW-0805">Transcription regulation</keyword>
<dbReference type="Gene3D" id="1.10.10.10">
    <property type="entry name" value="Winged helix-like DNA-binding domain superfamily/Winged helix DNA-binding domain"/>
    <property type="match status" value="1"/>
</dbReference>
<dbReference type="SUPFAM" id="SSF46785">
    <property type="entry name" value="Winged helix' DNA-binding domain"/>
    <property type="match status" value="1"/>
</dbReference>
<dbReference type="PANTHER" id="PTHR43132">
    <property type="entry name" value="ARSENICAL RESISTANCE OPERON REPRESSOR ARSR-RELATED"/>
    <property type="match status" value="1"/>
</dbReference>
<dbReference type="Proteomes" id="UP000676194">
    <property type="component" value="Chromosome"/>
</dbReference>
<accession>A0A8E6B3R8</accession>
<dbReference type="KEGG" id="tsph:KIH39_13185"/>
<proteinExistence type="predicted"/>
<dbReference type="CDD" id="cd00090">
    <property type="entry name" value="HTH_ARSR"/>
    <property type="match status" value="1"/>
</dbReference>
<dbReference type="GO" id="GO:0003677">
    <property type="term" value="F:DNA binding"/>
    <property type="evidence" value="ECO:0007669"/>
    <property type="project" value="UniProtKB-KW"/>
</dbReference>
<dbReference type="NCBIfam" id="NF033788">
    <property type="entry name" value="HTH_metalloreg"/>
    <property type="match status" value="1"/>
</dbReference>
<dbReference type="PROSITE" id="PS50987">
    <property type="entry name" value="HTH_ARSR_2"/>
    <property type="match status" value="1"/>
</dbReference>
<dbReference type="PANTHER" id="PTHR43132:SF6">
    <property type="entry name" value="HTH-TYPE TRANSCRIPTIONAL REPRESSOR CZRA"/>
    <property type="match status" value="1"/>
</dbReference>
<dbReference type="InterPro" id="IPR036388">
    <property type="entry name" value="WH-like_DNA-bd_sf"/>
</dbReference>
<organism evidence="5 6">
    <name type="scientific">Telmatocola sphagniphila</name>
    <dbReference type="NCBI Taxonomy" id="1123043"/>
    <lineage>
        <taxon>Bacteria</taxon>
        <taxon>Pseudomonadati</taxon>
        <taxon>Planctomycetota</taxon>
        <taxon>Planctomycetia</taxon>
        <taxon>Gemmatales</taxon>
        <taxon>Gemmataceae</taxon>
    </lineage>
</organism>
<evidence type="ECO:0000256" key="1">
    <source>
        <dbReference type="ARBA" id="ARBA00023015"/>
    </source>
</evidence>
<dbReference type="InterPro" id="IPR011991">
    <property type="entry name" value="ArsR-like_HTH"/>
</dbReference>
<dbReference type="RefSeq" id="WP_213493707.1">
    <property type="nucleotide sequence ID" value="NZ_CP074694.1"/>
</dbReference>
<evidence type="ECO:0000313" key="5">
    <source>
        <dbReference type="EMBL" id="QVL29825.1"/>
    </source>
</evidence>